<dbReference type="PANTHER" id="PTHR30411">
    <property type="entry name" value="CYTOPLASMIC PROTEIN"/>
    <property type="match status" value="1"/>
</dbReference>
<dbReference type="EC" id="4.2.-.-" evidence="4"/>
<evidence type="ECO:0000259" key="5">
    <source>
        <dbReference type="Pfam" id="PF04073"/>
    </source>
</evidence>
<reference evidence="6 7" key="1">
    <citation type="submission" date="2018-06" db="EMBL/GenBank/DDBJ databases">
        <authorList>
            <consortium name="Pathogen Informatics"/>
            <person name="Doyle S."/>
        </authorList>
    </citation>
    <scope>NUCLEOTIDE SEQUENCE [LARGE SCALE GENOMIC DNA]</scope>
    <source>
        <strain evidence="6 7">NCTC11820</strain>
    </source>
</reference>
<feature type="domain" description="YbaK/aminoacyl-tRNA synthetase-associated" evidence="5">
    <location>
        <begin position="35"/>
        <end position="144"/>
    </location>
</feature>
<dbReference type="RefSeq" id="WP_004006750.1">
    <property type="nucleotide sequence ID" value="NZ_CP068112.1"/>
</dbReference>
<dbReference type="OMA" id="SGYMVGG"/>
<keyword evidence="3 4" id="KW-0456">Lyase</keyword>
<comment type="similarity">
    <text evidence="1 4">Belongs to the prolyl-tRNA editing family. YbaK/EbsC subfamily.</text>
</comment>
<proteinExistence type="inferred from homology"/>
<dbReference type="GO" id="GO:0016829">
    <property type="term" value="F:lyase activity"/>
    <property type="evidence" value="ECO:0007669"/>
    <property type="project" value="UniProtKB-KW"/>
</dbReference>
<organism evidence="6 7">
    <name type="scientific">Mobiluncus curtisii</name>
    <dbReference type="NCBI Taxonomy" id="2051"/>
    <lineage>
        <taxon>Bacteria</taxon>
        <taxon>Bacillati</taxon>
        <taxon>Actinomycetota</taxon>
        <taxon>Actinomycetes</taxon>
        <taxon>Actinomycetales</taxon>
        <taxon>Actinomycetaceae</taxon>
        <taxon>Mobiluncus</taxon>
    </lineage>
</organism>
<evidence type="ECO:0000313" key="7">
    <source>
        <dbReference type="Proteomes" id="UP000250245"/>
    </source>
</evidence>
<sequence length="157" mass="16869">MKTTKTNAMRLLDGAGVAYETSSYSTEGDVGALHTAEVLGIPPELIYKTLVLEDGQGGHYVAVVPADAELDLKKTATHFGVKHVQLINWRTLREVTGYIRGGCSPLGMKKLFPTVIEETAILLDKFYVSAGLRGLQIVVNPQDLAPVVSAGFADIVQ</sequence>
<dbReference type="CDD" id="cd00002">
    <property type="entry name" value="YbaK_deacylase"/>
    <property type="match status" value="1"/>
</dbReference>
<dbReference type="PIRSF" id="PIRSF006181">
    <property type="entry name" value="EbsC_YbaK"/>
    <property type="match status" value="1"/>
</dbReference>
<dbReference type="GeneID" id="55565851"/>
<evidence type="ECO:0000313" key="6">
    <source>
        <dbReference type="EMBL" id="SQB64495.1"/>
    </source>
</evidence>
<dbReference type="AlphaFoldDB" id="A0A2X2YV98"/>
<dbReference type="SUPFAM" id="SSF55826">
    <property type="entry name" value="YbaK/ProRS associated domain"/>
    <property type="match status" value="1"/>
</dbReference>
<dbReference type="InterPro" id="IPR036754">
    <property type="entry name" value="YbaK/aa-tRNA-synt-asso_dom_sf"/>
</dbReference>
<dbReference type="Proteomes" id="UP000250245">
    <property type="component" value="Unassembled WGS sequence"/>
</dbReference>
<dbReference type="InterPro" id="IPR004369">
    <property type="entry name" value="Prolyl-tRNA_editing_YbaK/EbsC"/>
</dbReference>
<dbReference type="Pfam" id="PF04073">
    <property type="entry name" value="tRNA_edit"/>
    <property type="match status" value="1"/>
</dbReference>
<evidence type="ECO:0000256" key="2">
    <source>
        <dbReference type="ARBA" id="ARBA00022917"/>
    </source>
</evidence>
<dbReference type="GO" id="GO:0006412">
    <property type="term" value="P:translation"/>
    <property type="evidence" value="ECO:0007669"/>
    <property type="project" value="UniProtKB-KW"/>
</dbReference>
<dbReference type="GO" id="GO:0002161">
    <property type="term" value="F:aminoacyl-tRNA deacylase activity"/>
    <property type="evidence" value="ECO:0007669"/>
    <property type="project" value="InterPro"/>
</dbReference>
<dbReference type="Gene3D" id="3.90.960.10">
    <property type="entry name" value="YbaK/aminoacyl-tRNA synthetase-associated domain"/>
    <property type="match status" value="1"/>
</dbReference>
<dbReference type="InterPro" id="IPR007214">
    <property type="entry name" value="YbaK/aa-tRNA-synth-assoc-dom"/>
</dbReference>
<protein>
    <recommendedName>
        <fullName evidence="4">Cys-tRNA(Pro)/Cys-tRNA(Cys) deacylase</fullName>
        <ecNumber evidence="4">4.2.-.-</ecNumber>
    </recommendedName>
</protein>
<dbReference type="EMBL" id="UASJ01000001">
    <property type="protein sequence ID" value="SQB64495.1"/>
    <property type="molecule type" value="Genomic_DNA"/>
</dbReference>
<evidence type="ECO:0000256" key="1">
    <source>
        <dbReference type="ARBA" id="ARBA00009798"/>
    </source>
</evidence>
<keyword evidence="2 4" id="KW-0648">Protein biosynthesis</keyword>
<name>A0A2X2YV98_9ACTO</name>
<gene>
    <name evidence="6" type="primary">ybaK</name>
    <name evidence="6" type="ORF">NCTC11820_00843</name>
</gene>
<evidence type="ECO:0000256" key="3">
    <source>
        <dbReference type="ARBA" id="ARBA00023239"/>
    </source>
</evidence>
<dbReference type="NCBIfam" id="TIGR00011">
    <property type="entry name" value="YbaK_EbsC"/>
    <property type="match status" value="1"/>
</dbReference>
<accession>A0A2X2YV98</accession>
<dbReference type="PANTHER" id="PTHR30411:SF0">
    <property type="entry name" value="CYS-TRNA(PRO)_CYS-TRNA(CYS) DEACYLASE YBAK"/>
    <property type="match status" value="1"/>
</dbReference>
<evidence type="ECO:0000256" key="4">
    <source>
        <dbReference type="PIRNR" id="PIRNR006181"/>
    </source>
</evidence>